<evidence type="ECO:0000259" key="17">
    <source>
        <dbReference type="Pfam" id="PF00593"/>
    </source>
</evidence>
<evidence type="ECO:0000256" key="13">
    <source>
        <dbReference type="ARBA" id="ARBA00023237"/>
    </source>
</evidence>
<dbReference type="PANTHER" id="PTHR32552:SF82">
    <property type="entry name" value="FCUA PROTEIN"/>
    <property type="match status" value="1"/>
</dbReference>
<dbReference type="Pfam" id="PF07715">
    <property type="entry name" value="Plug"/>
    <property type="match status" value="1"/>
</dbReference>
<keyword evidence="4" id="KW-1134">Transmembrane beta strand</keyword>
<evidence type="ECO:0000256" key="15">
    <source>
        <dbReference type="SAM" id="MobiDB-lite"/>
    </source>
</evidence>
<sequence length="760" mass="78950">MIQPRLALTPLAFAAFLLAAGHAAAQGAASTGAVSTSAAPAGAAPAGAAPAGAAPAGAAPADTAGPAIQTVVVTASADASAQGLPGDYAGGQVARGGRLGLLGNVDFMDAPFNTTNYTHALIQDQQARSVADVVQNDPSVRVARGFGNYQELYMIRGFAVNSDDLAYNGLYGLLPRQFVASELLERVEVFRGANSFVNGAAPGGGGIGGMINLLPKRAPNNPLNQFTLGVESGGQAYGAADIARRFGPDRRAGLRVNAVRRDGETAIDGEERELSVFAIGADYRGRGYRVSADAGYQNHKLGNARPSVTVAAGLPIIEAPDAASNWAQPWTVSKERDVFGTLRAEVDLPHGAVAWAALGARKGNESNILSSTTVTAIDGGANMTRFDNVRIDRVRTGELGARGELRTGAIRHGVSATVSAFHIASYNAYALGNFAGFATNIYRPVDVPAPANDFFTGGSLANPVLTQRSILSSAAIADTLSLAGDKVLLTLGLRHQRIRDAAYAYGSGAPTPDYDASANTPVAGLVYKPVQGVSLYANYIEALQKGTVALGFGAPLANQGQVFAPHTSRQKEIGVKVDAGKVGASAALFTTAQPLSYVANNTLGLFGEQRNRGLELSVFGLPARGLRLLGGATLLESQQRRTFGGLTDGREAIGVPEIQLNLGADWDVPGVQGLSLNARAVHTGSQFADAANLQKLPSWNRLDLGATWTTRVLERDLTLRARIDNVADKNYWASAGGYPNFGYLVAGAPRTVTVSGSIDF</sequence>
<dbReference type="InterPro" id="IPR036942">
    <property type="entry name" value="Beta-barrel_TonB_sf"/>
</dbReference>
<evidence type="ECO:0000256" key="8">
    <source>
        <dbReference type="ARBA" id="ARBA00023004"/>
    </source>
</evidence>
<dbReference type="NCBIfam" id="TIGR01783">
    <property type="entry name" value="TonB-siderophor"/>
    <property type="match status" value="1"/>
</dbReference>
<reference evidence="20" key="1">
    <citation type="journal article" date="2019" name="Int. J. Syst. Evol. Microbiol.">
        <title>The Global Catalogue of Microorganisms (GCM) 10K type strain sequencing project: providing services to taxonomists for standard genome sequencing and annotation.</title>
        <authorList>
            <consortium name="The Broad Institute Genomics Platform"/>
            <consortium name="The Broad Institute Genome Sequencing Center for Infectious Disease"/>
            <person name="Wu L."/>
            <person name="Ma J."/>
        </authorList>
    </citation>
    <scope>NUCLEOTIDE SEQUENCE [LARGE SCALE GENOMIC DNA]</scope>
    <source>
        <strain evidence="20">CCUG 38813</strain>
    </source>
</reference>
<comment type="similarity">
    <text evidence="2 14">Belongs to the TonB-dependent receptor family.</text>
</comment>
<dbReference type="CDD" id="cd01347">
    <property type="entry name" value="ligand_gated_channel"/>
    <property type="match status" value="1"/>
</dbReference>
<dbReference type="InterPro" id="IPR039426">
    <property type="entry name" value="TonB-dep_rcpt-like"/>
</dbReference>
<keyword evidence="7 16" id="KW-0732">Signal</keyword>
<evidence type="ECO:0000256" key="4">
    <source>
        <dbReference type="ARBA" id="ARBA00022452"/>
    </source>
</evidence>
<keyword evidence="3" id="KW-0813">Transport</keyword>
<evidence type="ECO:0000256" key="10">
    <source>
        <dbReference type="ARBA" id="ARBA00023077"/>
    </source>
</evidence>
<evidence type="ECO:0000256" key="2">
    <source>
        <dbReference type="ARBA" id="ARBA00009810"/>
    </source>
</evidence>
<feature type="signal peptide" evidence="16">
    <location>
        <begin position="1"/>
        <end position="25"/>
    </location>
</feature>
<keyword evidence="5" id="KW-0410">Iron transport</keyword>
<feature type="region of interest" description="Disordered" evidence="15">
    <location>
        <begin position="39"/>
        <end position="60"/>
    </location>
</feature>
<evidence type="ECO:0000256" key="11">
    <source>
        <dbReference type="ARBA" id="ARBA00023136"/>
    </source>
</evidence>
<dbReference type="InterPro" id="IPR010105">
    <property type="entry name" value="TonB_sidphr_rcpt"/>
</dbReference>
<dbReference type="Gene3D" id="2.170.130.10">
    <property type="entry name" value="TonB-dependent receptor, plug domain"/>
    <property type="match status" value="1"/>
</dbReference>
<keyword evidence="9" id="KW-0406">Ion transport</keyword>
<evidence type="ECO:0000256" key="6">
    <source>
        <dbReference type="ARBA" id="ARBA00022692"/>
    </source>
</evidence>
<keyword evidence="20" id="KW-1185">Reference proteome</keyword>
<keyword evidence="13" id="KW-0998">Cell outer membrane</keyword>
<keyword evidence="11 14" id="KW-0472">Membrane</keyword>
<evidence type="ECO:0000259" key="18">
    <source>
        <dbReference type="Pfam" id="PF07715"/>
    </source>
</evidence>
<dbReference type="SUPFAM" id="SSF56935">
    <property type="entry name" value="Porins"/>
    <property type="match status" value="1"/>
</dbReference>
<dbReference type="Proteomes" id="UP001596031">
    <property type="component" value="Unassembled WGS sequence"/>
</dbReference>
<feature type="domain" description="TonB-dependent receptor plug" evidence="18">
    <location>
        <begin position="108"/>
        <end position="205"/>
    </location>
</feature>
<organism evidence="19 20">
    <name type="scientific">Massilia jejuensis</name>
    <dbReference type="NCBI Taxonomy" id="648894"/>
    <lineage>
        <taxon>Bacteria</taxon>
        <taxon>Pseudomonadati</taxon>
        <taxon>Pseudomonadota</taxon>
        <taxon>Betaproteobacteria</taxon>
        <taxon>Burkholderiales</taxon>
        <taxon>Oxalobacteraceae</taxon>
        <taxon>Telluria group</taxon>
        <taxon>Massilia</taxon>
    </lineage>
</organism>
<keyword evidence="6" id="KW-0812">Transmembrane</keyword>
<keyword evidence="8" id="KW-0408">Iron</keyword>
<dbReference type="Pfam" id="PF00593">
    <property type="entry name" value="TonB_dep_Rec_b-barrel"/>
    <property type="match status" value="1"/>
</dbReference>
<dbReference type="InterPro" id="IPR012910">
    <property type="entry name" value="Plug_dom"/>
</dbReference>
<dbReference type="RefSeq" id="WP_379721842.1">
    <property type="nucleotide sequence ID" value="NZ_JBHSMS010000039.1"/>
</dbReference>
<evidence type="ECO:0000256" key="3">
    <source>
        <dbReference type="ARBA" id="ARBA00022448"/>
    </source>
</evidence>
<comment type="subcellular location">
    <subcellularLocation>
        <location evidence="1">Cell outer membrane</location>
        <topology evidence="1">Multi-pass membrane protein</topology>
    </subcellularLocation>
</comment>
<comment type="caution">
    <text evidence="19">The sequence shown here is derived from an EMBL/GenBank/DDBJ whole genome shotgun (WGS) entry which is preliminary data.</text>
</comment>
<feature type="domain" description="TonB-dependent receptor-like beta-barrel" evidence="17">
    <location>
        <begin position="288"/>
        <end position="726"/>
    </location>
</feature>
<keyword evidence="12 19" id="KW-0675">Receptor</keyword>
<evidence type="ECO:0000256" key="9">
    <source>
        <dbReference type="ARBA" id="ARBA00023065"/>
    </source>
</evidence>
<evidence type="ECO:0000313" key="19">
    <source>
        <dbReference type="EMBL" id="MFC5512043.1"/>
    </source>
</evidence>
<evidence type="ECO:0000256" key="5">
    <source>
        <dbReference type="ARBA" id="ARBA00022496"/>
    </source>
</evidence>
<dbReference type="EMBL" id="JBHSMS010000039">
    <property type="protein sequence ID" value="MFC5512043.1"/>
    <property type="molecule type" value="Genomic_DNA"/>
</dbReference>
<dbReference type="PANTHER" id="PTHR32552">
    <property type="entry name" value="FERRICHROME IRON RECEPTOR-RELATED"/>
    <property type="match status" value="1"/>
</dbReference>
<evidence type="ECO:0000256" key="16">
    <source>
        <dbReference type="SAM" id="SignalP"/>
    </source>
</evidence>
<name>A0ABW0PI63_9BURK</name>
<dbReference type="Gene3D" id="2.40.170.20">
    <property type="entry name" value="TonB-dependent receptor, beta-barrel domain"/>
    <property type="match status" value="1"/>
</dbReference>
<evidence type="ECO:0000256" key="7">
    <source>
        <dbReference type="ARBA" id="ARBA00022729"/>
    </source>
</evidence>
<evidence type="ECO:0000256" key="14">
    <source>
        <dbReference type="RuleBase" id="RU003357"/>
    </source>
</evidence>
<evidence type="ECO:0000256" key="1">
    <source>
        <dbReference type="ARBA" id="ARBA00004571"/>
    </source>
</evidence>
<dbReference type="InterPro" id="IPR037066">
    <property type="entry name" value="Plug_dom_sf"/>
</dbReference>
<dbReference type="PROSITE" id="PS01156">
    <property type="entry name" value="TONB_DEPENDENT_REC_2"/>
    <property type="match status" value="1"/>
</dbReference>
<feature type="chain" id="PRO_5046321255" evidence="16">
    <location>
        <begin position="26"/>
        <end position="760"/>
    </location>
</feature>
<keyword evidence="10 14" id="KW-0798">TonB box</keyword>
<accession>A0ABW0PI63</accession>
<evidence type="ECO:0000256" key="12">
    <source>
        <dbReference type="ARBA" id="ARBA00023170"/>
    </source>
</evidence>
<gene>
    <name evidence="19" type="ORF">ACFPOU_13025</name>
</gene>
<dbReference type="InterPro" id="IPR010917">
    <property type="entry name" value="TonB_rcpt_CS"/>
</dbReference>
<dbReference type="InterPro" id="IPR000531">
    <property type="entry name" value="Beta-barrel_TonB"/>
</dbReference>
<evidence type="ECO:0000313" key="20">
    <source>
        <dbReference type="Proteomes" id="UP001596031"/>
    </source>
</evidence>
<proteinExistence type="inferred from homology"/>
<protein>
    <submittedName>
        <fullName evidence="19">TonB-dependent receptor</fullName>
    </submittedName>
</protein>